<organism evidence="1 2">
    <name type="scientific">Quercus lobata</name>
    <name type="common">Valley oak</name>
    <dbReference type="NCBI Taxonomy" id="97700"/>
    <lineage>
        <taxon>Eukaryota</taxon>
        <taxon>Viridiplantae</taxon>
        <taxon>Streptophyta</taxon>
        <taxon>Embryophyta</taxon>
        <taxon>Tracheophyta</taxon>
        <taxon>Spermatophyta</taxon>
        <taxon>Magnoliopsida</taxon>
        <taxon>eudicotyledons</taxon>
        <taxon>Gunneridae</taxon>
        <taxon>Pentapetalae</taxon>
        <taxon>rosids</taxon>
        <taxon>fabids</taxon>
        <taxon>Fagales</taxon>
        <taxon>Fagaceae</taxon>
        <taxon>Quercus</taxon>
    </lineage>
</organism>
<sequence>MALLFSTLSNRFCFIIGLRSTLSWFGRNPIYNIIAVLRSKQILVLPLTTTFVHKITCNKVCIDLSCFRGLGWLGNPSPADAPVPNLRSPVVSLQLLGLPAEAEVRNKQQLGWFLRPESQVGSIFHFFMLFQQVAVDEDGKKCWGILQIVFHLTFKTTSKAPAHQNSAFGVSKWSPKPYSMSPLLWDPKVIVAGTFNNLPPDLIQHAVNPISKSVLPINIYTISSPTYKASTMMAYVSPICFASSSSSSLPPLAYPESISF</sequence>
<dbReference type="Gramene" id="QL04p080637:mrna">
    <property type="protein sequence ID" value="QL04p080637:mrna"/>
    <property type="gene ID" value="QL04p080637"/>
</dbReference>
<dbReference type="Proteomes" id="UP000594261">
    <property type="component" value="Chromosome 4"/>
</dbReference>
<protein>
    <submittedName>
        <fullName evidence="1">Uncharacterized protein</fullName>
    </submittedName>
</protein>
<dbReference type="EnsemblPlants" id="QL04p080637:mrna">
    <property type="protein sequence ID" value="QL04p080637:mrna"/>
    <property type="gene ID" value="QL04p080637"/>
</dbReference>
<dbReference type="EMBL" id="LRBV02000004">
    <property type="status" value="NOT_ANNOTATED_CDS"/>
    <property type="molecule type" value="Genomic_DNA"/>
</dbReference>
<keyword evidence="2" id="KW-1185">Reference proteome</keyword>
<accession>A0A7N2LJH4</accession>
<dbReference type="InParanoid" id="A0A7N2LJH4"/>
<name>A0A7N2LJH4_QUELO</name>
<reference evidence="1 2" key="1">
    <citation type="journal article" date="2016" name="G3 (Bethesda)">
        <title>First Draft Assembly and Annotation of the Genome of a California Endemic Oak Quercus lobata Nee (Fagaceae).</title>
        <authorList>
            <person name="Sork V.L."/>
            <person name="Fitz-Gibbon S.T."/>
            <person name="Puiu D."/>
            <person name="Crepeau M."/>
            <person name="Gugger P.F."/>
            <person name="Sherman R."/>
            <person name="Stevens K."/>
            <person name="Langley C.H."/>
            <person name="Pellegrini M."/>
            <person name="Salzberg S.L."/>
        </authorList>
    </citation>
    <scope>NUCLEOTIDE SEQUENCE [LARGE SCALE GENOMIC DNA]</scope>
    <source>
        <strain evidence="1 2">cv. SW786</strain>
    </source>
</reference>
<reference evidence="1" key="2">
    <citation type="submission" date="2021-01" db="UniProtKB">
        <authorList>
            <consortium name="EnsemblPlants"/>
        </authorList>
    </citation>
    <scope>IDENTIFICATION</scope>
</reference>
<proteinExistence type="predicted"/>
<evidence type="ECO:0000313" key="1">
    <source>
        <dbReference type="EnsemblPlants" id="QL04p080637:mrna"/>
    </source>
</evidence>
<evidence type="ECO:0000313" key="2">
    <source>
        <dbReference type="Proteomes" id="UP000594261"/>
    </source>
</evidence>
<dbReference type="AlphaFoldDB" id="A0A7N2LJH4"/>